<name>A0A292YJR3_9BACL</name>
<dbReference type="InterPro" id="IPR015946">
    <property type="entry name" value="KH_dom-like_a/b"/>
</dbReference>
<dbReference type="PANTHER" id="PTHR35800">
    <property type="entry name" value="PROTEIN JAG"/>
    <property type="match status" value="1"/>
</dbReference>
<keyword evidence="2 6" id="KW-0694">RNA-binding</keyword>
<dbReference type="PANTHER" id="PTHR35800:SF1">
    <property type="entry name" value="RNA-BINDING PROTEIN KHPB"/>
    <property type="match status" value="1"/>
</dbReference>
<dbReference type="GO" id="GO:0009252">
    <property type="term" value="P:peptidoglycan biosynthetic process"/>
    <property type="evidence" value="ECO:0007669"/>
    <property type="project" value="UniProtKB-UniRule"/>
</dbReference>
<comment type="caution">
    <text evidence="8">The sequence shown here is derived from an EMBL/GenBank/DDBJ whole genome shotgun (WGS) entry which is preliminary data.</text>
</comment>
<evidence type="ECO:0000256" key="6">
    <source>
        <dbReference type="HAMAP-Rule" id="MF_00867"/>
    </source>
</evidence>
<feature type="domain" description="R3H" evidence="7">
    <location>
        <begin position="161"/>
        <end position="226"/>
    </location>
</feature>
<evidence type="ECO:0000313" key="9">
    <source>
        <dbReference type="Proteomes" id="UP000217785"/>
    </source>
</evidence>
<dbReference type="InterPro" id="IPR032782">
    <property type="entry name" value="KhpB_N"/>
</dbReference>
<reference evidence="9" key="1">
    <citation type="submission" date="2017-07" db="EMBL/GenBank/DDBJ databases">
        <title>Draft genome sequence of Effusibacillus lacus strain skLN1.</title>
        <authorList>
            <person name="Watanabe M."/>
            <person name="Kojima H."/>
            <person name="Fukui M."/>
        </authorList>
    </citation>
    <scope>NUCLEOTIDE SEQUENCE [LARGE SCALE GENOMIC DNA]</scope>
    <source>
        <strain evidence="9">skLN1</strain>
    </source>
</reference>
<dbReference type="GO" id="GO:0005737">
    <property type="term" value="C:cytoplasm"/>
    <property type="evidence" value="ECO:0007669"/>
    <property type="project" value="UniProtKB-SubCell"/>
</dbReference>
<protein>
    <recommendedName>
        <fullName evidence="6">RNA-binding protein KhpB</fullName>
    </recommendedName>
    <alternativeName>
        <fullName evidence="6">RNA-binding protein EloR</fullName>
    </alternativeName>
</protein>
<dbReference type="SMART" id="SM00393">
    <property type="entry name" value="R3H"/>
    <property type="match status" value="1"/>
</dbReference>
<dbReference type="Gene3D" id="3.30.30.80">
    <property type="entry name" value="probable RNA-binding protein from clostridium symbiosum atcc 14940"/>
    <property type="match status" value="1"/>
</dbReference>
<sequence>MRKVIATGKTIEDAIQVALEKLGVARDQVEVRVLTQPSRGLFGLIGSRDAEIEAIVKDAPVAEEISSGVGDLIESDPTQSIANAHRFLQDVIRAMGLNADVKISEDSEGHYLFEIEGDRLGILIGKRGQTLDALQYLVNLVANKHSETFLRIVLDAEEYRSRRKETLERLADRLAKQVMREKQEIELEPMPAYERKVIHSYLQGHARVATRSVGEEPNRKVLIYLK</sequence>
<evidence type="ECO:0000256" key="5">
    <source>
        <dbReference type="ARBA" id="ARBA00023316"/>
    </source>
</evidence>
<comment type="subunit">
    <text evidence="6">Forms a complex with KhpA.</text>
</comment>
<dbReference type="EMBL" id="BDUF01000014">
    <property type="protein sequence ID" value="GAX89139.1"/>
    <property type="molecule type" value="Genomic_DNA"/>
</dbReference>
<dbReference type="InterPro" id="IPR034079">
    <property type="entry name" value="R3H_KhpB"/>
</dbReference>
<dbReference type="OrthoDB" id="9794483at2"/>
<dbReference type="Pfam" id="PF01424">
    <property type="entry name" value="R3H"/>
    <property type="match status" value="1"/>
</dbReference>
<dbReference type="InterPro" id="IPR039247">
    <property type="entry name" value="KhpB"/>
</dbReference>
<dbReference type="GO" id="GO:0003723">
    <property type="term" value="F:RNA binding"/>
    <property type="evidence" value="ECO:0007669"/>
    <property type="project" value="UniProtKB-UniRule"/>
</dbReference>
<dbReference type="Pfam" id="PF14804">
    <property type="entry name" value="Jag_N"/>
    <property type="match status" value="1"/>
</dbReference>
<evidence type="ECO:0000256" key="3">
    <source>
        <dbReference type="ARBA" id="ARBA00022960"/>
    </source>
</evidence>
<keyword evidence="5 6" id="KW-0961">Cell wall biogenesis/degradation</keyword>
<comment type="function">
    <text evidence="6">A probable RNA chaperone. Forms a complex with KhpA which binds to cellular RNA and controls its expression. Plays a role in peptidoglycan (PG) homeostasis and cell length regulation.</text>
</comment>
<gene>
    <name evidence="6" type="primary">khpB</name>
    <name evidence="6" type="synonym">eloR</name>
    <name evidence="8" type="ORF">EFBL_0757</name>
</gene>
<dbReference type="InterPro" id="IPR036867">
    <property type="entry name" value="R3H_dom_sf"/>
</dbReference>
<proteinExistence type="inferred from homology"/>
<evidence type="ECO:0000256" key="2">
    <source>
        <dbReference type="ARBA" id="ARBA00022884"/>
    </source>
</evidence>
<dbReference type="Pfam" id="PF13083">
    <property type="entry name" value="KH_KhpA-B"/>
    <property type="match status" value="1"/>
</dbReference>
<dbReference type="GO" id="GO:0008360">
    <property type="term" value="P:regulation of cell shape"/>
    <property type="evidence" value="ECO:0007669"/>
    <property type="project" value="UniProtKB-KW"/>
</dbReference>
<dbReference type="CDD" id="cd02414">
    <property type="entry name" value="KH-II_Jag"/>
    <property type="match status" value="1"/>
</dbReference>
<dbReference type="SUPFAM" id="SSF82708">
    <property type="entry name" value="R3H domain"/>
    <property type="match status" value="1"/>
</dbReference>
<evidence type="ECO:0000256" key="4">
    <source>
        <dbReference type="ARBA" id="ARBA00023186"/>
    </source>
</evidence>
<dbReference type="CDD" id="cd02644">
    <property type="entry name" value="R3H_jag"/>
    <property type="match status" value="1"/>
</dbReference>
<dbReference type="GO" id="GO:0071555">
    <property type="term" value="P:cell wall organization"/>
    <property type="evidence" value="ECO:0007669"/>
    <property type="project" value="UniProtKB-KW"/>
</dbReference>
<evidence type="ECO:0000313" key="8">
    <source>
        <dbReference type="EMBL" id="GAX89139.1"/>
    </source>
</evidence>
<keyword evidence="3 6" id="KW-0133">Cell shape</keyword>
<dbReference type="HAMAP" id="MF_00867">
    <property type="entry name" value="KhpB"/>
    <property type="match status" value="1"/>
</dbReference>
<dbReference type="InterPro" id="IPR038008">
    <property type="entry name" value="Jag_KH"/>
</dbReference>
<dbReference type="InterPro" id="IPR038247">
    <property type="entry name" value="Jag_N_dom_sf"/>
</dbReference>
<feature type="region of interest" description="Jag_N domain" evidence="6">
    <location>
        <begin position="5"/>
        <end position="55"/>
    </location>
</feature>
<evidence type="ECO:0000259" key="7">
    <source>
        <dbReference type="PROSITE" id="PS51061"/>
    </source>
</evidence>
<dbReference type="AlphaFoldDB" id="A0A292YJR3"/>
<accession>A0A292YJR3</accession>
<comment type="similarity">
    <text evidence="6">Belongs to the KhpB RNA-binding protein family.</text>
</comment>
<comment type="domain">
    <text evidence="6">Has an N-terminal Jag-N domain and 2 RNA-binding domains (KH and R3H).</text>
</comment>
<evidence type="ECO:0000256" key="1">
    <source>
        <dbReference type="ARBA" id="ARBA00022490"/>
    </source>
</evidence>
<keyword evidence="9" id="KW-1185">Reference proteome</keyword>
<dbReference type="InterPro" id="IPR001374">
    <property type="entry name" value="R3H_dom"/>
</dbReference>
<organism evidence="8 9">
    <name type="scientific">Effusibacillus lacus</name>
    <dbReference type="NCBI Taxonomy" id="1348429"/>
    <lineage>
        <taxon>Bacteria</taxon>
        <taxon>Bacillati</taxon>
        <taxon>Bacillota</taxon>
        <taxon>Bacilli</taxon>
        <taxon>Bacillales</taxon>
        <taxon>Alicyclobacillaceae</taxon>
        <taxon>Effusibacillus</taxon>
    </lineage>
</organism>
<dbReference type="SMART" id="SM01245">
    <property type="entry name" value="Jag_N"/>
    <property type="match status" value="1"/>
</dbReference>
<dbReference type="Gene3D" id="3.30.1370.50">
    <property type="entry name" value="R3H-like domain"/>
    <property type="match status" value="1"/>
</dbReference>
<comment type="subcellular location">
    <subcellularLocation>
        <location evidence="6">Cytoplasm</location>
    </subcellularLocation>
</comment>
<dbReference type="Gene3D" id="3.30.300.20">
    <property type="match status" value="1"/>
</dbReference>
<dbReference type="Proteomes" id="UP000217785">
    <property type="component" value="Unassembled WGS sequence"/>
</dbReference>
<dbReference type="PROSITE" id="PS51061">
    <property type="entry name" value="R3H"/>
    <property type="match status" value="1"/>
</dbReference>
<dbReference type="RefSeq" id="WP_096180826.1">
    <property type="nucleotide sequence ID" value="NZ_BDUF01000014.1"/>
</dbReference>
<keyword evidence="1 6" id="KW-0963">Cytoplasm</keyword>
<keyword evidence="4 6" id="KW-0143">Chaperone</keyword>
<dbReference type="NCBIfam" id="NF041568">
    <property type="entry name" value="Jag_EloR"/>
    <property type="match status" value="1"/>
</dbReference>